<dbReference type="STRING" id="1802448.A2672_01820"/>
<keyword evidence="1" id="KW-0812">Transmembrane</keyword>
<evidence type="ECO:0000256" key="1">
    <source>
        <dbReference type="SAM" id="Phobius"/>
    </source>
</evidence>
<keyword evidence="1" id="KW-0472">Membrane</keyword>
<organism evidence="2 3">
    <name type="scientific">Candidatus Wildermuthbacteria bacterium RIFCSPHIGHO2_01_FULL_49_22b</name>
    <dbReference type="NCBI Taxonomy" id="1802448"/>
    <lineage>
        <taxon>Bacteria</taxon>
        <taxon>Candidatus Wildermuthiibacteriota</taxon>
    </lineage>
</organism>
<sequence>MRGIVAKIPRKEIMASFPKASLGALPMLVSVELGFALLAGYFAARYFASDKTSGPNRGNIPSVIFTVCQWRVHLHHWFLFLGIFVAAAIANFFLVAPFVFYGFLGGVIAQGLLHYDDWPRIVSRQKTA</sequence>
<evidence type="ECO:0000313" key="2">
    <source>
        <dbReference type="EMBL" id="OHA65204.1"/>
    </source>
</evidence>
<name>A0A1G2QX48_9BACT</name>
<dbReference type="AlphaFoldDB" id="A0A1G2QX48"/>
<dbReference type="Proteomes" id="UP000178065">
    <property type="component" value="Unassembled WGS sequence"/>
</dbReference>
<feature type="transmembrane region" description="Helical" evidence="1">
    <location>
        <begin position="21"/>
        <end position="44"/>
    </location>
</feature>
<proteinExistence type="predicted"/>
<accession>A0A1G2QX48</accession>
<gene>
    <name evidence="2" type="ORF">A2672_01820</name>
</gene>
<protein>
    <submittedName>
        <fullName evidence="2">Uncharacterized protein</fullName>
    </submittedName>
</protein>
<reference evidence="2 3" key="1">
    <citation type="journal article" date="2016" name="Nat. Commun.">
        <title>Thousands of microbial genomes shed light on interconnected biogeochemical processes in an aquifer system.</title>
        <authorList>
            <person name="Anantharaman K."/>
            <person name="Brown C.T."/>
            <person name="Hug L.A."/>
            <person name="Sharon I."/>
            <person name="Castelle C.J."/>
            <person name="Probst A.J."/>
            <person name="Thomas B.C."/>
            <person name="Singh A."/>
            <person name="Wilkins M.J."/>
            <person name="Karaoz U."/>
            <person name="Brodie E.L."/>
            <person name="Williams K.H."/>
            <person name="Hubbard S.S."/>
            <person name="Banfield J.F."/>
        </authorList>
    </citation>
    <scope>NUCLEOTIDE SEQUENCE [LARGE SCALE GENOMIC DNA]</scope>
</reference>
<comment type="caution">
    <text evidence="2">The sequence shown here is derived from an EMBL/GenBank/DDBJ whole genome shotgun (WGS) entry which is preliminary data.</text>
</comment>
<feature type="transmembrane region" description="Helical" evidence="1">
    <location>
        <begin position="77"/>
        <end position="104"/>
    </location>
</feature>
<evidence type="ECO:0000313" key="3">
    <source>
        <dbReference type="Proteomes" id="UP000178065"/>
    </source>
</evidence>
<keyword evidence="1" id="KW-1133">Transmembrane helix</keyword>
<dbReference type="EMBL" id="MHTT01000015">
    <property type="protein sequence ID" value="OHA65204.1"/>
    <property type="molecule type" value="Genomic_DNA"/>
</dbReference>